<name>A0A067TYE0_GALM3</name>
<dbReference type="AlphaFoldDB" id="A0A067TYE0"/>
<proteinExistence type="predicted"/>
<dbReference type="HOGENOM" id="CLU_2306356_0_0_1"/>
<evidence type="ECO:0000256" key="2">
    <source>
        <dbReference type="SAM" id="SignalP"/>
    </source>
</evidence>
<feature type="compositionally biased region" description="Pro residues" evidence="1">
    <location>
        <begin position="91"/>
        <end position="100"/>
    </location>
</feature>
<feature type="region of interest" description="Disordered" evidence="1">
    <location>
        <begin position="75"/>
        <end position="100"/>
    </location>
</feature>
<gene>
    <name evidence="3" type="ORF">GALMADRAFT_219886</name>
</gene>
<protein>
    <submittedName>
        <fullName evidence="3">Uncharacterized protein</fullName>
    </submittedName>
</protein>
<sequence length="100" mass="10986">MSLLLLILVCCSSSQLLPESCHQCLSTCCGGISLELRSRDRRQLELFFSTRKSYGLDLTESSNLNIALLDKLGTNHKDQDRGTHKRLSSPVPVPAKPTAA</sequence>
<organism evidence="3 4">
    <name type="scientific">Galerina marginata (strain CBS 339.88)</name>
    <dbReference type="NCBI Taxonomy" id="685588"/>
    <lineage>
        <taxon>Eukaryota</taxon>
        <taxon>Fungi</taxon>
        <taxon>Dikarya</taxon>
        <taxon>Basidiomycota</taxon>
        <taxon>Agaricomycotina</taxon>
        <taxon>Agaricomycetes</taxon>
        <taxon>Agaricomycetidae</taxon>
        <taxon>Agaricales</taxon>
        <taxon>Agaricineae</taxon>
        <taxon>Strophariaceae</taxon>
        <taxon>Galerina</taxon>
    </lineage>
</organism>
<reference evidence="4" key="1">
    <citation type="journal article" date="2014" name="Proc. Natl. Acad. Sci. U.S.A.">
        <title>Extensive sampling of basidiomycete genomes demonstrates inadequacy of the white-rot/brown-rot paradigm for wood decay fungi.</title>
        <authorList>
            <person name="Riley R."/>
            <person name="Salamov A.A."/>
            <person name="Brown D.W."/>
            <person name="Nagy L.G."/>
            <person name="Floudas D."/>
            <person name="Held B.W."/>
            <person name="Levasseur A."/>
            <person name="Lombard V."/>
            <person name="Morin E."/>
            <person name="Otillar R."/>
            <person name="Lindquist E.A."/>
            <person name="Sun H."/>
            <person name="LaButti K.M."/>
            <person name="Schmutz J."/>
            <person name="Jabbour D."/>
            <person name="Luo H."/>
            <person name="Baker S.E."/>
            <person name="Pisabarro A.G."/>
            <person name="Walton J.D."/>
            <person name="Blanchette R.A."/>
            <person name="Henrissat B."/>
            <person name="Martin F."/>
            <person name="Cullen D."/>
            <person name="Hibbett D.S."/>
            <person name="Grigoriev I.V."/>
        </authorList>
    </citation>
    <scope>NUCLEOTIDE SEQUENCE [LARGE SCALE GENOMIC DNA]</scope>
    <source>
        <strain evidence="4">CBS 339.88</strain>
    </source>
</reference>
<feature type="chain" id="PRO_5001647374" evidence="2">
    <location>
        <begin position="17"/>
        <end position="100"/>
    </location>
</feature>
<evidence type="ECO:0000313" key="4">
    <source>
        <dbReference type="Proteomes" id="UP000027222"/>
    </source>
</evidence>
<keyword evidence="4" id="KW-1185">Reference proteome</keyword>
<evidence type="ECO:0000313" key="3">
    <source>
        <dbReference type="EMBL" id="KDR84058.1"/>
    </source>
</evidence>
<feature type="signal peptide" evidence="2">
    <location>
        <begin position="1"/>
        <end position="16"/>
    </location>
</feature>
<evidence type="ECO:0000256" key="1">
    <source>
        <dbReference type="SAM" id="MobiDB-lite"/>
    </source>
</evidence>
<keyword evidence="2" id="KW-0732">Signal</keyword>
<dbReference type="Proteomes" id="UP000027222">
    <property type="component" value="Unassembled WGS sequence"/>
</dbReference>
<accession>A0A067TYE0</accession>
<dbReference type="EMBL" id="KL142368">
    <property type="protein sequence ID" value="KDR84058.1"/>
    <property type="molecule type" value="Genomic_DNA"/>
</dbReference>